<dbReference type="GO" id="GO:0004632">
    <property type="term" value="F:phosphopantothenate--cysteine ligase activity"/>
    <property type="evidence" value="ECO:0007669"/>
    <property type="project" value="UniProtKB-EC"/>
</dbReference>
<comment type="caution">
    <text evidence="3">Lacks conserved residue(s) required for the propagation of feature annotation.</text>
</comment>
<dbReference type="Proteomes" id="UP001595615">
    <property type="component" value="Unassembled WGS sequence"/>
</dbReference>
<feature type="binding site" evidence="3">
    <location>
        <position position="277"/>
    </location>
    <ligand>
        <name>CTP</name>
        <dbReference type="ChEBI" id="CHEBI:37563"/>
    </ligand>
</feature>
<dbReference type="Gene3D" id="3.40.50.1950">
    <property type="entry name" value="Flavin prenyltransferase-like"/>
    <property type="match status" value="1"/>
</dbReference>
<feature type="binding site" evidence="3">
    <location>
        <position position="287"/>
    </location>
    <ligand>
        <name>CTP</name>
        <dbReference type="ChEBI" id="CHEBI:37563"/>
    </ligand>
</feature>
<feature type="active site" description="Proton donor" evidence="3">
    <location>
        <position position="156"/>
    </location>
</feature>
<feature type="binding site" evidence="3">
    <location>
        <position position="342"/>
    </location>
    <ligand>
        <name>CTP</name>
        <dbReference type="ChEBI" id="CHEBI:37563"/>
    </ligand>
</feature>
<evidence type="ECO:0000259" key="5">
    <source>
        <dbReference type="Pfam" id="PF02441"/>
    </source>
</evidence>
<sequence>MSGKRILLIVGGGIAAYKALELVRELRRAGIGTTAVLTKAGKQFVTPLSLGALTEQPVYEDLFDLKDETEMGHIQLSRQADLVVVCPATANLLSRMAAGGASDLAATLLLATDKPVLAVPAMNVRMWQHAATRRNVAQLRADGVTVMEPDEGEMACGEFGPGRLPEVPAIVAKICGLLSPGAKPLAGKRALVTAGPTHEPIDPVRYIANRSSGKQGFAIAAALAAQGADVTLVAGPVNLPTPAGVKRVDVETAREMAGAIDAALPADVAVMVAAVADWRTADAATAKMKKGAGGPPALALVENPDILATVSAAGARRPKLVIGFAAETDSIVDHANTKLAKKGCDWIVANDVSGEVMGGDANRIHLITASGVEDWPELPKGEVAAKLAARIAEALG</sequence>
<dbReference type="Pfam" id="PF04127">
    <property type="entry name" value="DFP"/>
    <property type="match status" value="1"/>
</dbReference>
<evidence type="ECO:0000256" key="1">
    <source>
        <dbReference type="ARBA" id="ARBA00022793"/>
    </source>
</evidence>
<dbReference type="PANTHER" id="PTHR14359">
    <property type="entry name" value="HOMO-OLIGOMERIC FLAVIN CONTAINING CYS DECARBOXYLASE FAMILY"/>
    <property type="match status" value="1"/>
</dbReference>
<comment type="catalytic activity">
    <reaction evidence="3 4">
        <text>(R)-4'-phosphopantothenate + L-cysteine + CTP = N-[(R)-4-phosphopantothenoyl]-L-cysteine + CMP + diphosphate + H(+)</text>
        <dbReference type="Rhea" id="RHEA:19397"/>
        <dbReference type="ChEBI" id="CHEBI:10986"/>
        <dbReference type="ChEBI" id="CHEBI:15378"/>
        <dbReference type="ChEBI" id="CHEBI:33019"/>
        <dbReference type="ChEBI" id="CHEBI:35235"/>
        <dbReference type="ChEBI" id="CHEBI:37563"/>
        <dbReference type="ChEBI" id="CHEBI:59458"/>
        <dbReference type="ChEBI" id="CHEBI:60377"/>
        <dbReference type="EC" id="6.3.2.5"/>
    </reaction>
</comment>
<feature type="domain" description="Flavoprotein" evidence="5">
    <location>
        <begin position="4"/>
        <end position="176"/>
    </location>
</feature>
<evidence type="ECO:0000256" key="2">
    <source>
        <dbReference type="ARBA" id="ARBA00023239"/>
    </source>
</evidence>
<comment type="similarity">
    <text evidence="3 4">In the C-terminal section; belongs to the PPC synthetase family.</text>
</comment>
<keyword evidence="8" id="KW-1185">Reference proteome</keyword>
<dbReference type="EMBL" id="JBHRXV010000012">
    <property type="protein sequence ID" value="MFC3714217.1"/>
    <property type="molecule type" value="Genomic_DNA"/>
</dbReference>
<keyword evidence="2 3" id="KW-0456">Lyase</keyword>
<keyword evidence="3" id="KW-0460">Magnesium</keyword>
<keyword evidence="3" id="KW-0479">Metal-binding</keyword>
<keyword evidence="1 3" id="KW-0210">Decarboxylase</keyword>
<feature type="region of interest" description="Phosphopantothenate--cysteine ligase" evidence="3">
    <location>
        <begin position="190"/>
        <end position="396"/>
    </location>
</feature>
<keyword evidence="3 4" id="KW-0436">Ligase</keyword>
<evidence type="ECO:0000259" key="6">
    <source>
        <dbReference type="Pfam" id="PF04127"/>
    </source>
</evidence>
<keyword evidence="3 4" id="KW-0285">Flavoprotein</keyword>
<dbReference type="Pfam" id="PF02441">
    <property type="entry name" value="Flavoprotein"/>
    <property type="match status" value="1"/>
</dbReference>
<dbReference type="InterPro" id="IPR035929">
    <property type="entry name" value="CoaB-like_sf"/>
</dbReference>
<dbReference type="HAMAP" id="MF_02225">
    <property type="entry name" value="CoaBC"/>
    <property type="match status" value="1"/>
</dbReference>
<feature type="domain" description="DNA/pantothenate metabolism flavoprotein C-terminal" evidence="6">
    <location>
        <begin position="185"/>
        <end position="393"/>
    </location>
</feature>
<dbReference type="SUPFAM" id="SSF52507">
    <property type="entry name" value="Homo-oligomeric flavin-containing Cys decarboxylases, HFCD"/>
    <property type="match status" value="1"/>
</dbReference>
<dbReference type="SUPFAM" id="SSF102645">
    <property type="entry name" value="CoaB-like"/>
    <property type="match status" value="1"/>
</dbReference>
<dbReference type="Gene3D" id="3.40.50.10300">
    <property type="entry name" value="CoaB-like"/>
    <property type="match status" value="1"/>
</dbReference>
<comment type="function">
    <text evidence="4">Catalyzes two steps in the biosynthesis of coenzyme A. In the first step cysteine is conjugated to 4'-phosphopantothenate to form 4-phosphopantothenoylcysteine, in the latter compound is decarboxylated to form 4'-phosphopantotheine.</text>
</comment>
<comment type="caution">
    <text evidence="7">The sequence shown here is derived from an EMBL/GenBank/DDBJ whole genome shotgun (WGS) entry which is preliminary data.</text>
</comment>
<evidence type="ECO:0000256" key="3">
    <source>
        <dbReference type="HAMAP-Rule" id="MF_02225"/>
    </source>
</evidence>
<comment type="pathway">
    <text evidence="3 4">Cofactor biosynthesis; coenzyme A biosynthesis; CoA from (R)-pantothenate: step 2/5.</text>
</comment>
<comment type="pathway">
    <text evidence="3 4">Cofactor biosynthesis; coenzyme A biosynthesis; CoA from (R)-pantothenate: step 3/5.</text>
</comment>
<comment type="similarity">
    <text evidence="3 4">In the N-terminal section; belongs to the HFCD (homo-oligomeric flavin containing Cys decarboxylase) superfamily.</text>
</comment>
<evidence type="ECO:0000313" key="8">
    <source>
        <dbReference type="Proteomes" id="UP001595615"/>
    </source>
</evidence>
<dbReference type="PANTHER" id="PTHR14359:SF6">
    <property type="entry name" value="PHOSPHOPANTOTHENOYLCYSTEINE DECARBOXYLASE"/>
    <property type="match status" value="1"/>
</dbReference>
<dbReference type="NCBIfam" id="TIGR00521">
    <property type="entry name" value="coaBC_dfp"/>
    <property type="match status" value="1"/>
</dbReference>
<protein>
    <recommendedName>
        <fullName evidence="3">Coenzyme A biosynthesis bifunctional protein CoaBC</fullName>
    </recommendedName>
    <alternativeName>
        <fullName evidence="3">DNA/pantothenate metabolism flavoprotein</fullName>
    </alternativeName>
    <alternativeName>
        <fullName evidence="3">Phosphopantothenoylcysteine synthetase/decarboxylase</fullName>
        <shortName evidence="3">PPCS-PPCDC</shortName>
    </alternativeName>
    <domain>
        <recommendedName>
            <fullName evidence="3">Phosphopantothenoylcysteine decarboxylase</fullName>
            <shortName evidence="3">PPC decarboxylase</shortName>
            <shortName evidence="3">PPC-DC</shortName>
            <ecNumber evidence="3">4.1.1.36</ecNumber>
        </recommendedName>
        <alternativeName>
            <fullName evidence="3">CoaC</fullName>
        </alternativeName>
    </domain>
    <domain>
        <recommendedName>
            <fullName evidence="3">Phosphopantothenate--cysteine ligase</fullName>
            <ecNumber evidence="3">6.3.2.5</ecNumber>
        </recommendedName>
        <alternativeName>
            <fullName evidence="3">CoaB</fullName>
        </alternativeName>
        <alternativeName>
            <fullName evidence="3">Phosphopantothenoylcysteine synthetase</fullName>
            <shortName evidence="3">PPC synthetase</shortName>
            <shortName evidence="3">PPC-S</shortName>
        </alternativeName>
    </domain>
</protein>
<reference evidence="8" key="1">
    <citation type="journal article" date="2019" name="Int. J. Syst. Evol. Microbiol.">
        <title>The Global Catalogue of Microorganisms (GCM) 10K type strain sequencing project: providing services to taxonomists for standard genome sequencing and annotation.</title>
        <authorList>
            <consortium name="The Broad Institute Genomics Platform"/>
            <consortium name="The Broad Institute Genome Sequencing Center for Infectious Disease"/>
            <person name="Wu L."/>
            <person name="Ma J."/>
        </authorList>
    </citation>
    <scope>NUCLEOTIDE SEQUENCE [LARGE SCALE GENOMIC DNA]</scope>
    <source>
        <strain evidence="8">KCTC 42644</strain>
    </source>
</reference>
<gene>
    <name evidence="3 7" type="primary">coaBC</name>
    <name evidence="7" type="ORF">ACFOMD_16735</name>
</gene>
<organism evidence="7 8">
    <name type="scientific">Sphingoaurantiacus capsulatus</name>
    <dbReference type="NCBI Taxonomy" id="1771310"/>
    <lineage>
        <taxon>Bacteria</taxon>
        <taxon>Pseudomonadati</taxon>
        <taxon>Pseudomonadota</taxon>
        <taxon>Alphaproteobacteria</taxon>
        <taxon>Sphingomonadales</taxon>
        <taxon>Sphingosinicellaceae</taxon>
        <taxon>Sphingoaurantiacus</taxon>
    </lineage>
</organism>
<dbReference type="InterPro" id="IPR036551">
    <property type="entry name" value="Flavin_trans-like"/>
</dbReference>
<evidence type="ECO:0000256" key="4">
    <source>
        <dbReference type="RuleBase" id="RU364078"/>
    </source>
</evidence>
<comment type="catalytic activity">
    <reaction evidence="3 4">
        <text>N-[(R)-4-phosphopantothenoyl]-L-cysteine + H(+) = (R)-4'-phosphopantetheine + CO2</text>
        <dbReference type="Rhea" id="RHEA:16793"/>
        <dbReference type="ChEBI" id="CHEBI:15378"/>
        <dbReference type="ChEBI" id="CHEBI:16526"/>
        <dbReference type="ChEBI" id="CHEBI:59458"/>
        <dbReference type="ChEBI" id="CHEBI:61723"/>
        <dbReference type="EC" id="4.1.1.36"/>
    </reaction>
</comment>
<dbReference type="InterPro" id="IPR007085">
    <property type="entry name" value="DNA/pantothenate-metab_flavo_C"/>
</dbReference>
<comment type="cofactor">
    <cofactor evidence="3">
        <name>FMN</name>
        <dbReference type="ChEBI" id="CHEBI:58210"/>
    </cofactor>
    <text evidence="3">Binds 1 FMN per subunit.</text>
</comment>
<keyword evidence="3 4" id="KW-0288">FMN</keyword>
<evidence type="ECO:0000313" key="7">
    <source>
        <dbReference type="EMBL" id="MFC3714217.1"/>
    </source>
</evidence>
<dbReference type="InterPro" id="IPR003382">
    <property type="entry name" value="Flavoprotein"/>
</dbReference>
<dbReference type="GO" id="GO:0004633">
    <property type="term" value="F:phosphopantothenoylcysteine decarboxylase activity"/>
    <property type="evidence" value="ECO:0007669"/>
    <property type="project" value="UniProtKB-EC"/>
</dbReference>
<comment type="cofactor">
    <cofactor evidence="3">
        <name>Mg(2+)</name>
        <dbReference type="ChEBI" id="CHEBI:18420"/>
    </cofactor>
</comment>
<proteinExistence type="inferred from homology"/>
<comment type="function">
    <text evidence="3">Catalyzes two sequential steps in the biosynthesis of coenzyme A. In the first step cysteine is conjugated to 4'-phosphopantothenate to form 4-phosphopantothenoylcysteine. In the second step the latter compound is decarboxylated to form 4'-phosphopantotheine.</text>
</comment>
<feature type="binding site" evidence="3">
    <location>
        <begin position="304"/>
        <end position="307"/>
    </location>
    <ligand>
        <name>CTP</name>
        <dbReference type="ChEBI" id="CHEBI:37563"/>
    </ligand>
</feature>
<feature type="binding site" evidence="3">
    <location>
        <position position="338"/>
    </location>
    <ligand>
        <name>CTP</name>
        <dbReference type="ChEBI" id="CHEBI:37563"/>
    </ligand>
</feature>
<accession>A0ABV7XGZ0</accession>
<dbReference type="RefSeq" id="WP_380863495.1">
    <property type="nucleotide sequence ID" value="NZ_JBHRXV010000012.1"/>
</dbReference>
<keyword evidence="3" id="KW-0511">Multifunctional enzyme</keyword>
<feature type="binding site" evidence="3">
    <location>
        <position position="324"/>
    </location>
    <ligand>
        <name>CTP</name>
        <dbReference type="ChEBI" id="CHEBI:37563"/>
    </ligand>
</feature>
<feature type="region of interest" description="Phosphopantothenoylcysteine decarboxylase" evidence="3">
    <location>
        <begin position="1"/>
        <end position="189"/>
    </location>
</feature>
<name>A0ABV7XGZ0_9SPHN</name>
<dbReference type="EC" id="6.3.2.5" evidence="3"/>
<dbReference type="InterPro" id="IPR005252">
    <property type="entry name" value="CoaBC"/>
</dbReference>
<dbReference type="EC" id="4.1.1.36" evidence="3"/>